<gene>
    <name evidence="3" type="ORF">GS397_13135</name>
</gene>
<dbReference type="Proteomes" id="UP000464086">
    <property type="component" value="Chromosome"/>
</dbReference>
<keyword evidence="2" id="KW-0732">Signal</keyword>
<feature type="region of interest" description="Disordered" evidence="1">
    <location>
        <begin position="129"/>
        <end position="159"/>
    </location>
</feature>
<evidence type="ECO:0000256" key="2">
    <source>
        <dbReference type="SAM" id="SignalP"/>
    </source>
</evidence>
<dbReference type="RefSeq" id="WP_159366712.1">
    <property type="nucleotide sequence ID" value="NZ_CP047218.1"/>
</dbReference>
<feature type="chain" id="PRO_5026671776" description="DUF3617 family protein" evidence="2">
    <location>
        <begin position="23"/>
        <end position="321"/>
    </location>
</feature>
<accession>A0A6P1GHI3</accession>
<evidence type="ECO:0000313" key="4">
    <source>
        <dbReference type="Proteomes" id="UP000464086"/>
    </source>
</evidence>
<dbReference type="EMBL" id="CP047218">
    <property type="protein sequence ID" value="QHD67888.1"/>
    <property type="molecule type" value="Genomic_DNA"/>
</dbReference>
<name>A0A6P1GHI3_SPHYA</name>
<dbReference type="AlphaFoldDB" id="A0A6P1GHI3"/>
<feature type="compositionally biased region" description="Pro residues" evidence="1">
    <location>
        <begin position="137"/>
        <end position="158"/>
    </location>
</feature>
<protein>
    <recommendedName>
        <fullName evidence="5">DUF3617 family protein</fullName>
    </recommendedName>
</protein>
<organism evidence="3 4">
    <name type="scientific">Sphingobium yanoikuyae</name>
    <name type="common">Sphingomonas yanoikuyae</name>
    <dbReference type="NCBI Taxonomy" id="13690"/>
    <lineage>
        <taxon>Bacteria</taxon>
        <taxon>Pseudomonadati</taxon>
        <taxon>Pseudomonadota</taxon>
        <taxon>Alphaproteobacteria</taxon>
        <taxon>Sphingomonadales</taxon>
        <taxon>Sphingomonadaceae</taxon>
        <taxon>Sphingobium</taxon>
    </lineage>
</organism>
<evidence type="ECO:0008006" key="5">
    <source>
        <dbReference type="Google" id="ProtNLM"/>
    </source>
</evidence>
<feature type="signal peptide" evidence="2">
    <location>
        <begin position="1"/>
        <end position="22"/>
    </location>
</feature>
<reference evidence="3 4" key="1">
    <citation type="submission" date="2019-12" db="EMBL/GenBank/DDBJ databases">
        <title>Functional and genomic insights into the Sphingobium yanoikuyae YC-JY1, a bacterium efficiently degrading bisphenol A.</title>
        <authorList>
            <person name="Jia Y."/>
            <person name="Li X."/>
            <person name="Wang J."/>
            <person name="Eltoukhy A."/>
            <person name="Lamraoui I."/>
            <person name="Yan Y."/>
        </authorList>
    </citation>
    <scope>NUCLEOTIDE SEQUENCE [LARGE SCALE GENOMIC DNA]</scope>
    <source>
        <strain evidence="3 4">YC-JY1</strain>
    </source>
</reference>
<sequence>MAGHWAFPSFSLRCGLSLALLAAIPARSQDHPPAPAAASPADDEIVVIARKMRQVKIDYAAFGTDLRQCVITRSSGDARIDRIMCAMLSACVREGVSDPAGGKACINAKIASFEDEAVPVPAPVPPPAPAAVAAMAGPPPATPSPTSPDQPPAPPKGPPIIVTGRPNPILAGQWAFSQHQTVIRDFSARTLPIRTWNLCIPDGTIDATIETMLDDSFAGPGTSSYCRQWKLDGDGAAIHGNQRCWLGPGVRMQGKLEGEIGPRSVEIKRNIRLFEVNSAPARDLGSPMGGDAEFLMSITGTRVGNCRPRRWPRGQPPRPQP</sequence>
<proteinExistence type="predicted"/>
<evidence type="ECO:0000256" key="1">
    <source>
        <dbReference type="SAM" id="MobiDB-lite"/>
    </source>
</evidence>
<evidence type="ECO:0000313" key="3">
    <source>
        <dbReference type="EMBL" id="QHD67888.1"/>
    </source>
</evidence>